<dbReference type="PANTHER" id="PTHR36607">
    <property type="entry name" value="1,2-DIHYDROXY-3-KETO-5-METHYLTHIOPENTENE DIOXYGENASE 4"/>
    <property type="match status" value="1"/>
</dbReference>
<dbReference type="InterPro" id="IPR019557">
    <property type="entry name" value="AminoTfrase-like_pln_mobile"/>
</dbReference>
<gene>
    <name evidence="2" type="ORF">HAX54_042986</name>
</gene>
<feature type="domain" description="Aminotransferase-like plant mobile" evidence="1">
    <location>
        <begin position="132"/>
        <end position="354"/>
    </location>
</feature>
<evidence type="ECO:0000259" key="1">
    <source>
        <dbReference type="Pfam" id="PF10536"/>
    </source>
</evidence>
<keyword evidence="3" id="KW-1185">Reference proteome</keyword>
<comment type="caution">
    <text evidence="2">The sequence shown here is derived from an EMBL/GenBank/DDBJ whole genome shotgun (WGS) entry which is preliminary data.</text>
</comment>
<dbReference type="PANTHER" id="PTHR36607:SF28">
    <property type="entry name" value="AMINOTRANSFERASE-LIKE PLANT MOBILE DOMAIN-CONTAINING PROTEIN"/>
    <property type="match status" value="1"/>
</dbReference>
<evidence type="ECO:0000313" key="3">
    <source>
        <dbReference type="Proteomes" id="UP000823775"/>
    </source>
</evidence>
<organism evidence="2 3">
    <name type="scientific">Datura stramonium</name>
    <name type="common">Jimsonweed</name>
    <name type="synonym">Common thornapple</name>
    <dbReference type="NCBI Taxonomy" id="4076"/>
    <lineage>
        <taxon>Eukaryota</taxon>
        <taxon>Viridiplantae</taxon>
        <taxon>Streptophyta</taxon>
        <taxon>Embryophyta</taxon>
        <taxon>Tracheophyta</taxon>
        <taxon>Spermatophyta</taxon>
        <taxon>Magnoliopsida</taxon>
        <taxon>eudicotyledons</taxon>
        <taxon>Gunneridae</taxon>
        <taxon>Pentapetalae</taxon>
        <taxon>asterids</taxon>
        <taxon>lamiids</taxon>
        <taxon>Solanales</taxon>
        <taxon>Solanaceae</taxon>
        <taxon>Solanoideae</taxon>
        <taxon>Datureae</taxon>
        <taxon>Datura</taxon>
    </lineage>
</organism>
<accession>A0ABS8W086</accession>
<proteinExistence type="predicted"/>
<reference evidence="2 3" key="1">
    <citation type="journal article" date="2021" name="BMC Genomics">
        <title>Datura genome reveals duplications of psychoactive alkaloid biosynthetic genes and high mutation rate following tissue culture.</title>
        <authorList>
            <person name="Rajewski A."/>
            <person name="Carter-House D."/>
            <person name="Stajich J."/>
            <person name="Litt A."/>
        </authorList>
    </citation>
    <scope>NUCLEOTIDE SEQUENCE [LARGE SCALE GENOMIC DNA]</scope>
    <source>
        <strain evidence="2">AR-01</strain>
    </source>
</reference>
<protein>
    <recommendedName>
        <fullName evidence="1">Aminotransferase-like plant mobile domain-containing protein</fullName>
    </recommendedName>
</protein>
<dbReference type="Proteomes" id="UP000823775">
    <property type="component" value="Unassembled WGS sequence"/>
</dbReference>
<evidence type="ECO:0000313" key="2">
    <source>
        <dbReference type="EMBL" id="MCE2055597.1"/>
    </source>
</evidence>
<dbReference type="Pfam" id="PF10536">
    <property type="entry name" value="PMD"/>
    <property type="match status" value="1"/>
</dbReference>
<dbReference type="EMBL" id="JACEIK010006383">
    <property type="protein sequence ID" value="MCE2055597.1"/>
    <property type="molecule type" value="Genomic_DNA"/>
</dbReference>
<sequence>MKGLWHCLQMQRIFPFLTSEINFHHSNTLHPQLEIVRDKREPHARILALEVHPPVIGTFRLNREPPIEALHLIKWLAKDKINVLNLKKVLNTTAFLLKSSTHNEEVAATCPKVSEEEDVRSYNKEVLDRVKVYDTIFTSLFTYDINENVLRAFCELWHSMTNIICVGIGELSISLWDMCMIGGLPVHGDFYDEVVPSAKQLIQADPHGKPFFLKTCAYLFSAFNRLSKGASQDVSVHDWMSFWFKGLERYKEPSTWVPKQRAKPRSSENPSGHIDMSFLPRAEEENAPFIELGMEKFHREEMNLAAFLSCCFYKFIFPAEKLDNIHPSVFKVSSLMAHGEKFSLAIPVLTSICRGFERDLNFIKLGREYVTA</sequence>
<name>A0ABS8W086_DATST</name>